<proteinExistence type="predicted"/>
<sequence>MSEYDLDSLIVACDFRVEDVDGMWRWMQRQRDGLAEFGAHHVVVYSSLWEPGRILVTIGIREPHSIRELLGSSRVFEWFDIAGVQDIPPIFGGQVVERLDLFEPAPADAIANVIVGAMAAVDDVSNLMIKVRDALDRFTSAGVRRIWVYRALDDGHEVMILQEIESEAAARQWIDHPDAAAEWMTKAGLGAYPSLFVGKFVHLMSVDESGNRMR</sequence>
<comment type="caution">
    <text evidence="1">The sequence shown here is derived from an EMBL/GenBank/DDBJ whole genome shotgun (WGS) entry which is preliminary data.</text>
</comment>
<reference evidence="2" key="2">
    <citation type="submission" date="2016-02" db="EMBL/GenBank/DDBJ databases">
        <title>Draft genome sequence of five rapidly growing Mycobacterium species.</title>
        <authorList>
            <person name="Katahira K."/>
            <person name="Gotou Y."/>
            <person name="Iida K."/>
            <person name="Ogura Y."/>
            <person name="Hayashi T."/>
        </authorList>
    </citation>
    <scope>NUCLEOTIDE SEQUENCE [LARGE SCALE GENOMIC DNA]</scope>
    <source>
        <strain evidence="2">JCM6362</strain>
    </source>
</reference>
<dbReference type="OrthoDB" id="4761217at2"/>
<gene>
    <name evidence="1" type="ORF">RMCT_0318</name>
</gene>
<dbReference type="OMA" id="MWEWLKK"/>
<reference evidence="1 2" key="1">
    <citation type="journal article" date="2016" name="Genome Announc.">
        <title>Draft Genome Sequences of Five Rapidly Growing Mycobacterium Species, M. thermoresistibile, M. fortuitum subsp. acetamidolyticum, M. canariasense, M. brisbanense, and M. novocastrense.</title>
        <authorList>
            <person name="Katahira K."/>
            <person name="Ogura Y."/>
            <person name="Gotoh Y."/>
            <person name="Hayashi T."/>
        </authorList>
    </citation>
    <scope>NUCLEOTIDE SEQUENCE [LARGE SCALE GENOMIC DNA]</scope>
    <source>
        <strain evidence="1 2">JCM6362</strain>
    </source>
</reference>
<accession>A0A100XB57</accession>
<protein>
    <submittedName>
        <fullName evidence="1">FadD16 protein</fullName>
    </submittedName>
</protein>
<dbReference type="AlphaFoldDB" id="A0A100XB57"/>
<dbReference type="EMBL" id="BCTB01000002">
    <property type="protein sequence ID" value="GAT13347.1"/>
    <property type="molecule type" value="Genomic_DNA"/>
</dbReference>
<evidence type="ECO:0000313" key="1">
    <source>
        <dbReference type="EMBL" id="GAT13347.1"/>
    </source>
</evidence>
<dbReference type="RefSeq" id="WP_003927529.1">
    <property type="nucleotide sequence ID" value="NZ_BCTB01000002.1"/>
</dbReference>
<organism evidence="1 2">
    <name type="scientific">Mycolicibacterium thermoresistibile</name>
    <name type="common">Mycobacterium thermoresistibile</name>
    <dbReference type="NCBI Taxonomy" id="1797"/>
    <lineage>
        <taxon>Bacteria</taxon>
        <taxon>Bacillati</taxon>
        <taxon>Actinomycetota</taxon>
        <taxon>Actinomycetes</taxon>
        <taxon>Mycobacteriales</taxon>
        <taxon>Mycobacteriaceae</taxon>
        <taxon>Mycolicibacterium</taxon>
    </lineage>
</organism>
<evidence type="ECO:0000313" key="2">
    <source>
        <dbReference type="Proteomes" id="UP000069654"/>
    </source>
</evidence>
<dbReference type="Proteomes" id="UP000069654">
    <property type="component" value="Unassembled WGS sequence"/>
</dbReference>
<dbReference type="STRING" id="1797.RMCT_0318"/>
<name>A0A100XB57_MYCTH</name>